<comment type="catalytic activity">
    <reaction evidence="11">
        <text>dibenzothiophene + FMNH2 + O2 = dibenzothiophene 5-oxide + FMN + H2O + H(+)</text>
        <dbReference type="Rhea" id="RHEA:49076"/>
        <dbReference type="ChEBI" id="CHEBI:15377"/>
        <dbReference type="ChEBI" id="CHEBI:15378"/>
        <dbReference type="ChEBI" id="CHEBI:15379"/>
        <dbReference type="ChEBI" id="CHEBI:23681"/>
        <dbReference type="ChEBI" id="CHEBI:23683"/>
        <dbReference type="ChEBI" id="CHEBI:57618"/>
        <dbReference type="ChEBI" id="CHEBI:58210"/>
    </reaction>
</comment>
<evidence type="ECO:0000256" key="9">
    <source>
        <dbReference type="ARBA" id="ARBA00034328"/>
    </source>
</evidence>
<evidence type="ECO:0000256" key="10">
    <source>
        <dbReference type="ARBA" id="ARBA00034345"/>
    </source>
</evidence>
<dbReference type="InterPro" id="IPR013786">
    <property type="entry name" value="AcylCoA_DH/ox_N"/>
</dbReference>
<protein>
    <recommendedName>
        <fullName evidence="10">Dibenzothiophene monooxygenase</fullName>
        <ecNumber evidence="9">1.14.14.21</ecNumber>
    </recommendedName>
</protein>
<dbReference type="InterPro" id="IPR037069">
    <property type="entry name" value="AcylCoA_DH/ox_N_sf"/>
</dbReference>
<gene>
    <name evidence="18" type="ORF">SAMN04489712_106158</name>
</gene>
<keyword evidence="4" id="KW-0547">Nucleotide-binding</keyword>
<evidence type="ECO:0000256" key="4">
    <source>
        <dbReference type="ARBA" id="ARBA00022741"/>
    </source>
</evidence>
<dbReference type="GO" id="GO:0006552">
    <property type="term" value="P:L-leucine catabolic process"/>
    <property type="evidence" value="ECO:0007669"/>
    <property type="project" value="TreeGrafter"/>
</dbReference>
<accession>A0A1H6B2L1</accession>
<reference evidence="19" key="1">
    <citation type="submission" date="2016-10" db="EMBL/GenBank/DDBJ databases">
        <authorList>
            <person name="Varghese N."/>
            <person name="Submissions S."/>
        </authorList>
    </citation>
    <scope>NUCLEOTIDE SEQUENCE [LARGE SCALE GENOMIC DNA]</scope>
    <source>
        <strain evidence="19">DSM 43163</strain>
    </source>
</reference>
<evidence type="ECO:0000256" key="14">
    <source>
        <dbReference type="SAM" id="MobiDB-lite"/>
    </source>
</evidence>
<dbReference type="SUPFAM" id="SSF47203">
    <property type="entry name" value="Acyl-CoA dehydrogenase C-terminal domain-like"/>
    <property type="match status" value="1"/>
</dbReference>
<comment type="similarity">
    <text evidence="8">Belongs to the DszC flavin monooxygenase family.</text>
</comment>
<comment type="subcellular location">
    <subcellularLocation>
        <location evidence="1">Cytoplasm</location>
    </subcellularLocation>
</comment>
<evidence type="ECO:0000256" key="13">
    <source>
        <dbReference type="ARBA" id="ARBA00049456"/>
    </source>
</evidence>
<feature type="region of interest" description="Disordered" evidence="14">
    <location>
        <begin position="306"/>
        <end position="348"/>
    </location>
</feature>
<evidence type="ECO:0000256" key="8">
    <source>
        <dbReference type="ARBA" id="ARBA00034317"/>
    </source>
</evidence>
<dbReference type="OrthoDB" id="571684at2"/>
<evidence type="ECO:0000259" key="16">
    <source>
        <dbReference type="Pfam" id="PF02771"/>
    </source>
</evidence>
<dbReference type="PIRSF" id="PIRSF016578">
    <property type="entry name" value="HsaA"/>
    <property type="match status" value="1"/>
</dbReference>
<dbReference type="InterPro" id="IPR036250">
    <property type="entry name" value="AcylCo_DH-like_C"/>
</dbReference>
<evidence type="ECO:0000259" key="17">
    <source>
        <dbReference type="Pfam" id="PF08028"/>
    </source>
</evidence>
<feature type="domain" description="Acyl-CoA oxidase/dehydrogenase middle" evidence="15">
    <location>
        <begin position="127"/>
        <end position="209"/>
    </location>
</feature>
<sequence>MAHLIRDDTEAVEVARELAARLAVGAARRDADRTPPVTELAELSESGLLGITVPREHGGAGVGAVTLGEVFRLLSAADPSIGQIPQNHFFFVRVLAENGTGEQRAFFYAELLKGRRFGNALAEAGAANAFEFRTRLTRRPDGDYTVSGTKSYATGSPFAHWIPVYATDEEGRVHAVFIPRDAPGLEVVDDWSGFGQRTTGSGTVHLNDVRVPADRVVPHYRTFERPEVFGAFGQYMHAAIDVGIAGGALAEGASFVRASARPWPEAGVDRLAREPLVIQKFGELALLVRAAEALLVRAGQALDAALGHPSPAGPERSSGDPEPAAGAGDPAAAPRSGPGGSGGFGSLTAEDPVAEASLAVAAARAQGDIAALTVSSEVLGVVGARASLERYNLDRHWRNARTHTLHDPRRWKLQHLGDHALNGVAPPPNGIV</sequence>
<evidence type="ECO:0000256" key="2">
    <source>
        <dbReference type="ARBA" id="ARBA00022630"/>
    </source>
</evidence>
<dbReference type="InterPro" id="IPR006091">
    <property type="entry name" value="Acyl-CoA_Oxase/DH_mid-dom"/>
</dbReference>
<comment type="catalytic activity">
    <reaction evidence="13">
        <text>dibenzothiophene + 2 FMNH2 + 2 O2 = dibenzothiophene 5,5-dioxide + 2 FMN + 2 H2O + 2 H(+)</text>
        <dbReference type="Rhea" id="RHEA:49072"/>
        <dbReference type="ChEBI" id="CHEBI:15377"/>
        <dbReference type="ChEBI" id="CHEBI:15378"/>
        <dbReference type="ChEBI" id="CHEBI:15379"/>
        <dbReference type="ChEBI" id="CHEBI:23681"/>
        <dbReference type="ChEBI" id="CHEBI:57618"/>
        <dbReference type="ChEBI" id="CHEBI:58210"/>
        <dbReference type="ChEBI" id="CHEBI:90356"/>
        <dbReference type="EC" id="1.14.14.21"/>
    </reaction>
</comment>
<dbReference type="AlphaFoldDB" id="A0A1H6B2L1"/>
<dbReference type="Gene3D" id="1.20.140.10">
    <property type="entry name" value="Butyryl-CoA Dehydrogenase, subunit A, domain 3"/>
    <property type="match status" value="1"/>
</dbReference>
<dbReference type="Pfam" id="PF02770">
    <property type="entry name" value="Acyl-CoA_dh_M"/>
    <property type="match status" value="1"/>
</dbReference>
<evidence type="ECO:0000256" key="12">
    <source>
        <dbReference type="ARBA" id="ARBA00048445"/>
    </source>
</evidence>
<dbReference type="EC" id="1.14.14.21" evidence="9"/>
<feature type="domain" description="Acyl-CoA dehydrogenase C-terminal" evidence="17">
    <location>
        <begin position="236"/>
        <end position="302"/>
    </location>
</feature>
<keyword evidence="19" id="KW-1185">Reference proteome</keyword>
<dbReference type="PANTHER" id="PTHR43884">
    <property type="entry name" value="ACYL-COA DEHYDROGENASE"/>
    <property type="match status" value="1"/>
</dbReference>
<dbReference type="PANTHER" id="PTHR43884:SF12">
    <property type="entry name" value="ISOVALERYL-COA DEHYDROGENASE, MITOCHONDRIAL-RELATED"/>
    <property type="match status" value="1"/>
</dbReference>
<evidence type="ECO:0000256" key="7">
    <source>
        <dbReference type="ARBA" id="ARBA00034307"/>
    </source>
</evidence>
<name>A0A1H6B2L1_9ACTN</name>
<keyword evidence="5" id="KW-0560">Oxidoreductase</keyword>
<dbReference type="GO" id="GO:0005737">
    <property type="term" value="C:cytoplasm"/>
    <property type="evidence" value="ECO:0007669"/>
    <property type="project" value="UniProtKB-SubCell"/>
</dbReference>
<comment type="pathway">
    <text evidence="7">Sulfur metabolism; dibenzothiophene degradation.</text>
</comment>
<dbReference type="Gene3D" id="2.40.110.10">
    <property type="entry name" value="Butyryl-CoA Dehydrogenase, subunit A, domain 2"/>
    <property type="match status" value="1"/>
</dbReference>
<keyword evidence="2" id="KW-0285">Flavoprotein</keyword>
<keyword evidence="6" id="KW-0503">Monooxygenase</keyword>
<dbReference type="Pfam" id="PF08028">
    <property type="entry name" value="Acyl-CoA_dh_2"/>
    <property type="match status" value="1"/>
</dbReference>
<evidence type="ECO:0000313" key="19">
    <source>
        <dbReference type="Proteomes" id="UP000236723"/>
    </source>
</evidence>
<evidence type="ECO:0000256" key="11">
    <source>
        <dbReference type="ARBA" id="ARBA00047859"/>
    </source>
</evidence>
<dbReference type="RefSeq" id="WP_103938678.1">
    <property type="nucleotide sequence ID" value="NZ_FNVO01000006.1"/>
</dbReference>
<proteinExistence type="inferred from homology"/>
<evidence type="ECO:0000256" key="6">
    <source>
        <dbReference type="ARBA" id="ARBA00023033"/>
    </source>
</evidence>
<evidence type="ECO:0000259" key="15">
    <source>
        <dbReference type="Pfam" id="PF02770"/>
    </source>
</evidence>
<dbReference type="SUPFAM" id="SSF56645">
    <property type="entry name" value="Acyl-CoA dehydrogenase NM domain-like"/>
    <property type="match status" value="1"/>
</dbReference>
<keyword evidence="3" id="KW-0288">FMN</keyword>
<dbReference type="GO" id="GO:0008470">
    <property type="term" value="F:3-methylbutanoyl-CoA dehydrogenase activity"/>
    <property type="evidence" value="ECO:0007669"/>
    <property type="project" value="TreeGrafter"/>
</dbReference>
<dbReference type="Proteomes" id="UP000236723">
    <property type="component" value="Unassembled WGS sequence"/>
</dbReference>
<feature type="domain" description="Acyl-CoA dehydrogenase/oxidase N-terminal" evidence="16">
    <location>
        <begin position="13"/>
        <end position="114"/>
    </location>
</feature>
<dbReference type="InterPro" id="IPR046373">
    <property type="entry name" value="Acyl-CoA_Oxase/DH_mid-dom_sf"/>
</dbReference>
<evidence type="ECO:0000256" key="1">
    <source>
        <dbReference type="ARBA" id="ARBA00004496"/>
    </source>
</evidence>
<evidence type="ECO:0000256" key="5">
    <source>
        <dbReference type="ARBA" id="ARBA00023002"/>
    </source>
</evidence>
<organism evidence="18 19">
    <name type="scientific">Thermomonospora echinospora</name>
    <dbReference type="NCBI Taxonomy" id="1992"/>
    <lineage>
        <taxon>Bacteria</taxon>
        <taxon>Bacillati</taxon>
        <taxon>Actinomycetota</taxon>
        <taxon>Actinomycetes</taxon>
        <taxon>Streptosporangiales</taxon>
        <taxon>Thermomonosporaceae</taxon>
        <taxon>Thermomonospora</taxon>
    </lineage>
</organism>
<dbReference type="InterPro" id="IPR009100">
    <property type="entry name" value="AcylCoA_DH/oxidase_NM_dom_sf"/>
</dbReference>
<dbReference type="GO" id="GO:0004497">
    <property type="term" value="F:monooxygenase activity"/>
    <property type="evidence" value="ECO:0007669"/>
    <property type="project" value="UniProtKB-KW"/>
</dbReference>
<dbReference type="Gene3D" id="1.10.540.10">
    <property type="entry name" value="Acyl-CoA dehydrogenase/oxidase, N-terminal domain"/>
    <property type="match status" value="1"/>
</dbReference>
<feature type="compositionally biased region" description="Low complexity" evidence="14">
    <location>
        <begin position="320"/>
        <end position="336"/>
    </location>
</feature>
<evidence type="ECO:0000256" key="3">
    <source>
        <dbReference type="ARBA" id="ARBA00022643"/>
    </source>
</evidence>
<dbReference type="InterPro" id="IPR013107">
    <property type="entry name" value="Acyl-CoA_DH_C"/>
</dbReference>
<comment type="catalytic activity">
    <reaction evidence="12">
        <text>dibenzothiophene 5-oxide + FMNH2 + O2 = dibenzothiophene 5,5-dioxide + FMN + H2O + H(+)</text>
        <dbReference type="Rhea" id="RHEA:49080"/>
        <dbReference type="ChEBI" id="CHEBI:15377"/>
        <dbReference type="ChEBI" id="CHEBI:15378"/>
        <dbReference type="ChEBI" id="CHEBI:15379"/>
        <dbReference type="ChEBI" id="CHEBI:23683"/>
        <dbReference type="ChEBI" id="CHEBI:57618"/>
        <dbReference type="ChEBI" id="CHEBI:58210"/>
        <dbReference type="ChEBI" id="CHEBI:90356"/>
    </reaction>
</comment>
<evidence type="ECO:0000313" key="18">
    <source>
        <dbReference type="EMBL" id="SEG54457.1"/>
    </source>
</evidence>
<dbReference type="Pfam" id="PF02771">
    <property type="entry name" value="Acyl-CoA_dh_N"/>
    <property type="match status" value="1"/>
</dbReference>
<dbReference type="GO" id="GO:0050660">
    <property type="term" value="F:flavin adenine dinucleotide binding"/>
    <property type="evidence" value="ECO:0007669"/>
    <property type="project" value="InterPro"/>
</dbReference>
<dbReference type="EMBL" id="FNVO01000006">
    <property type="protein sequence ID" value="SEG54457.1"/>
    <property type="molecule type" value="Genomic_DNA"/>
</dbReference>